<name>A0A3M7RXN4_BRAPC</name>
<proteinExistence type="predicted"/>
<protein>
    <submittedName>
        <fullName evidence="2">Uncharacterized protein</fullName>
    </submittedName>
</protein>
<feature type="region of interest" description="Disordered" evidence="1">
    <location>
        <begin position="104"/>
        <end position="124"/>
    </location>
</feature>
<reference evidence="2 3" key="1">
    <citation type="journal article" date="2018" name="Sci. Rep.">
        <title>Genomic signatures of local adaptation to the degree of environmental predictability in rotifers.</title>
        <authorList>
            <person name="Franch-Gras L."/>
            <person name="Hahn C."/>
            <person name="Garcia-Roger E.M."/>
            <person name="Carmona M.J."/>
            <person name="Serra M."/>
            <person name="Gomez A."/>
        </authorList>
    </citation>
    <scope>NUCLEOTIDE SEQUENCE [LARGE SCALE GENOMIC DNA]</scope>
    <source>
        <strain evidence="2">HYR1</strain>
    </source>
</reference>
<gene>
    <name evidence="2" type="ORF">BpHYR1_007651</name>
</gene>
<dbReference type="Proteomes" id="UP000276133">
    <property type="component" value="Unassembled WGS sequence"/>
</dbReference>
<dbReference type="AlphaFoldDB" id="A0A3M7RXN4"/>
<evidence type="ECO:0000313" key="2">
    <source>
        <dbReference type="EMBL" id="RNA28210.1"/>
    </source>
</evidence>
<organism evidence="2 3">
    <name type="scientific">Brachionus plicatilis</name>
    <name type="common">Marine rotifer</name>
    <name type="synonym">Brachionus muelleri</name>
    <dbReference type="NCBI Taxonomy" id="10195"/>
    <lineage>
        <taxon>Eukaryota</taxon>
        <taxon>Metazoa</taxon>
        <taxon>Spiralia</taxon>
        <taxon>Gnathifera</taxon>
        <taxon>Rotifera</taxon>
        <taxon>Eurotatoria</taxon>
        <taxon>Monogononta</taxon>
        <taxon>Pseudotrocha</taxon>
        <taxon>Ploima</taxon>
        <taxon>Brachionidae</taxon>
        <taxon>Brachionus</taxon>
    </lineage>
</organism>
<evidence type="ECO:0000256" key="1">
    <source>
        <dbReference type="SAM" id="MobiDB-lite"/>
    </source>
</evidence>
<comment type="caution">
    <text evidence="2">The sequence shown here is derived from an EMBL/GenBank/DDBJ whole genome shotgun (WGS) entry which is preliminary data.</text>
</comment>
<sequence length="124" mass="14398">MNKNDYIDENFYRKNSTLKMMSKLNLNYASANTPRSSPKKVIVRPALSDPGEEIIEQIELEKPSYARKFKQIKQSKSPSDPNLRKISGHNLIVQVRKICFYKSDPNSAEPNKKKKSRFFGFLTR</sequence>
<accession>A0A3M7RXN4</accession>
<dbReference type="EMBL" id="REGN01002421">
    <property type="protein sequence ID" value="RNA28210.1"/>
    <property type="molecule type" value="Genomic_DNA"/>
</dbReference>
<evidence type="ECO:0000313" key="3">
    <source>
        <dbReference type="Proteomes" id="UP000276133"/>
    </source>
</evidence>
<keyword evidence="3" id="KW-1185">Reference proteome</keyword>